<dbReference type="Proteomes" id="UP001596150">
    <property type="component" value="Unassembled WGS sequence"/>
</dbReference>
<dbReference type="EMBL" id="JBHSML010000001">
    <property type="protein sequence ID" value="MFC5514221.1"/>
    <property type="molecule type" value="Genomic_DNA"/>
</dbReference>
<comment type="caution">
    <text evidence="6">The sequence shown here is derived from an EMBL/GenBank/DDBJ whole genome shotgun (WGS) entry which is preliminary data.</text>
</comment>
<evidence type="ECO:0000256" key="4">
    <source>
        <dbReference type="ARBA" id="ARBA00022898"/>
    </source>
</evidence>
<name>A0ABW0PNJ8_9HYPH</name>
<evidence type="ECO:0000256" key="3">
    <source>
        <dbReference type="ARBA" id="ARBA00022679"/>
    </source>
</evidence>
<dbReference type="InterPro" id="IPR015424">
    <property type="entry name" value="PyrdxlP-dep_Trfase"/>
</dbReference>
<dbReference type="CDD" id="cd00609">
    <property type="entry name" value="AAT_like"/>
    <property type="match status" value="1"/>
</dbReference>
<evidence type="ECO:0000313" key="6">
    <source>
        <dbReference type="EMBL" id="MFC5514221.1"/>
    </source>
</evidence>
<comment type="cofactor">
    <cofactor evidence="1">
        <name>pyridoxal 5'-phosphate</name>
        <dbReference type="ChEBI" id="CHEBI:597326"/>
    </cofactor>
</comment>
<dbReference type="SUPFAM" id="SSF53383">
    <property type="entry name" value="PLP-dependent transferases"/>
    <property type="match status" value="1"/>
</dbReference>
<protein>
    <submittedName>
        <fullName evidence="6">PLP-dependent aminotransferase family protein</fullName>
    </submittedName>
</protein>
<keyword evidence="7" id="KW-1185">Reference proteome</keyword>
<reference evidence="7" key="1">
    <citation type="journal article" date="2019" name="Int. J. Syst. Evol. Microbiol.">
        <title>The Global Catalogue of Microorganisms (GCM) 10K type strain sequencing project: providing services to taxonomists for standard genome sequencing and annotation.</title>
        <authorList>
            <consortium name="The Broad Institute Genomics Platform"/>
            <consortium name="The Broad Institute Genome Sequencing Center for Infectious Disease"/>
            <person name="Wu L."/>
            <person name="Ma J."/>
        </authorList>
    </citation>
    <scope>NUCLEOTIDE SEQUENCE [LARGE SCALE GENOMIC DNA]</scope>
    <source>
        <strain evidence="7">KACC 12633</strain>
    </source>
</reference>
<dbReference type="RefSeq" id="WP_266344848.1">
    <property type="nucleotide sequence ID" value="NZ_JAPKNH010000006.1"/>
</dbReference>
<accession>A0ABW0PNJ8</accession>
<dbReference type="Gene3D" id="3.90.1150.10">
    <property type="entry name" value="Aspartate Aminotransferase, domain 1"/>
    <property type="match status" value="1"/>
</dbReference>
<evidence type="ECO:0000256" key="2">
    <source>
        <dbReference type="ARBA" id="ARBA00022576"/>
    </source>
</evidence>
<gene>
    <name evidence="6" type="ORF">ACFPP9_00440</name>
</gene>
<sequence length="381" mass="41698">MSLAGGLPATELYPVTDVQEAAHAAIARHGPAIMEYGPVEGLLALRQLIAARTSAETGGVFMAANVLLTTGSMQALDLIGKVLIDPGELIVAQSPTYLGALDAWRPRSPSYLPLDWDLTDPDFDAALARAKFVYSVPNYSNPTGVLVSQARRIALLDKVVEAGTWLVEDDPYLSMQLDGSPGPSILSHAVARSTGKGPYDGPVLYLGTVSKSLVPGLRVGWVIAEAGMIQNLARTKMASDLSGSLLTQAIALELMERDFDHQHTNVTVPVYRERRDALLREANLLLSEWFEWDVPVGGMFVWMRSKGRAIDTDALYKFAVEEKVAYVPSSVFDFTGEDRFAMRVNFTRSSPEVIAEGVRRLARAIEHYLSARRQHDRARSL</sequence>
<keyword evidence="3" id="KW-0808">Transferase</keyword>
<dbReference type="InterPro" id="IPR015422">
    <property type="entry name" value="PyrdxlP-dep_Trfase_small"/>
</dbReference>
<dbReference type="InterPro" id="IPR050859">
    <property type="entry name" value="Class-I_PLP-dep_aminotransf"/>
</dbReference>
<proteinExistence type="predicted"/>
<evidence type="ECO:0000256" key="1">
    <source>
        <dbReference type="ARBA" id="ARBA00001933"/>
    </source>
</evidence>
<dbReference type="GO" id="GO:0008483">
    <property type="term" value="F:transaminase activity"/>
    <property type="evidence" value="ECO:0007669"/>
    <property type="project" value="UniProtKB-KW"/>
</dbReference>
<organism evidence="6 7">
    <name type="scientific">Kaistia terrae</name>
    <dbReference type="NCBI Taxonomy" id="537017"/>
    <lineage>
        <taxon>Bacteria</taxon>
        <taxon>Pseudomonadati</taxon>
        <taxon>Pseudomonadota</taxon>
        <taxon>Alphaproteobacteria</taxon>
        <taxon>Hyphomicrobiales</taxon>
        <taxon>Kaistiaceae</taxon>
        <taxon>Kaistia</taxon>
    </lineage>
</organism>
<dbReference type="PANTHER" id="PTHR42790">
    <property type="entry name" value="AMINOTRANSFERASE"/>
    <property type="match status" value="1"/>
</dbReference>
<dbReference type="Pfam" id="PF00155">
    <property type="entry name" value="Aminotran_1_2"/>
    <property type="match status" value="1"/>
</dbReference>
<evidence type="ECO:0000313" key="7">
    <source>
        <dbReference type="Proteomes" id="UP001596150"/>
    </source>
</evidence>
<keyword evidence="2 6" id="KW-0032">Aminotransferase</keyword>
<evidence type="ECO:0000259" key="5">
    <source>
        <dbReference type="Pfam" id="PF00155"/>
    </source>
</evidence>
<dbReference type="InterPro" id="IPR015421">
    <property type="entry name" value="PyrdxlP-dep_Trfase_major"/>
</dbReference>
<dbReference type="InterPro" id="IPR004839">
    <property type="entry name" value="Aminotransferase_I/II_large"/>
</dbReference>
<keyword evidence="4" id="KW-0663">Pyridoxal phosphate</keyword>
<dbReference type="PANTHER" id="PTHR42790:SF19">
    <property type="entry name" value="KYNURENINE_ALPHA-AMINOADIPATE AMINOTRANSFERASE, MITOCHONDRIAL"/>
    <property type="match status" value="1"/>
</dbReference>
<dbReference type="Gene3D" id="3.40.640.10">
    <property type="entry name" value="Type I PLP-dependent aspartate aminotransferase-like (Major domain)"/>
    <property type="match status" value="1"/>
</dbReference>
<feature type="domain" description="Aminotransferase class I/classII large" evidence="5">
    <location>
        <begin position="17"/>
        <end position="361"/>
    </location>
</feature>